<evidence type="ECO:0000259" key="1">
    <source>
        <dbReference type="Pfam" id="PF08486"/>
    </source>
</evidence>
<dbReference type="NCBIfam" id="TIGR02870">
    <property type="entry name" value="spore_II_D"/>
    <property type="match status" value="1"/>
</dbReference>
<gene>
    <name evidence="2" type="ORF">GCM10011351_18200</name>
</gene>
<keyword evidence="3" id="KW-1185">Reference proteome</keyword>
<dbReference type="AlphaFoldDB" id="A0A917WV06"/>
<dbReference type="Pfam" id="PF08486">
    <property type="entry name" value="SpoIID"/>
    <property type="match status" value="1"/>
</dbReference>
<dbReference type="PANTHER" id="PTHR30032:SF4">
    <property type="entry name" value="AMIDASE ENHANCER"/>
    <property type="match status" value="1"/>
</dbReference>
<dbReference type="EMBL" id="BMLG01000008">
    <property type="protein sequence ID" value="GGM32480.1"/>
    <property type="molecule type" value="Genomic_DNA"/>
</dbReference>
<dbReference type="Proteomes" id="UP000618460">
    <property type="component" value="Unassembled WGS sequence"/>
</dbReference>
<dbReference type="InterPro" id="IPR013486">
    <property type="entry name" value="SpoIID/LytB"/>
</dbReference>
<reference evidence="2" key="2">
    <citation type="submission" date="2020-09" db="EMBL/GenBank/DDBJ databases">
        <authorList>
            <person name="Sun Q."/>
            <person name="Zhou Y."/>
        </authorList>
    </citation>
    <scope>NUCLEOTIDE SEQUENCE</scope>
    <source>
        <strain evidence="2">CGMCC 1.6333</strain>
    </source>
</reference>
<dbReference type="NCBIfam" id="TIGR02669">
    <property type="entry name" value="SpoIID_LytB"/>
    <property type="match status" value="1"/>
</dbReference>
<dbReference type="InterPro" id="IPR014225">
    <property type="entry name" value="Spore_II_D_firmicutes"/>
</dbReference>
<evidence type="ECO:0000313" key="3">
    <source>
        <dbReference type="Proteomes" id="UP000618460"/>
    </source>
</evidence>
<comment type="caution">
    <text evidence="2">The sequence shown here is derived from an EMBL/GenBank/DDBJ whole genome shotgun (WGS) entry which is preliminary data.</text>
</comment>
<evidence type="ECO:0000313" key="2">
    <source>
        <dbReference type="EMBL" id="GGM32480.1"/>
    </source>
</evidence>
<sequence length="348" mass="39205">MHPYKKMKQKKVNWKSGSFLTVSTLLVIILVIPTLVVVLTGTDSDETASLVEQQSEIDEISFNAADSAFSVQVTRSKTDQTETVLLEDYVTRVVASEMPAEFEEEALKAQALAARTYIVNYLAQTQSDGKELHVKDTVQHQVYKNDEELREVWGSDYNWKMKKIQQAVAATVGQILTYNDQPITPAFFSTSNGYTENSEDYWQNALPYLTSVASPWDEDSPKFLDQKIIPIKEVESKLGVLIPDNTTFPVTKTESNRIKTVEIAGKTFTGRDVRQKLDLRSSDFEIEQKSDHIIFTTKGYGHGIGMSQYGANGMAEEGKNYQEIVTYYYQGVEIDTIQDTTPTLVARN</sequence>
<dbReference type="OrthoDB" id="9794671at2"/>
<dbReference type="RefSeq" id="WP_117154913.1">
    <property type="nucleotide sequence ID" value="NZ_BMLG01000008.1"/>
</dbReference>
<proteinExistence type="predicted"/>
<dbReference type="InterPro" id="IPR051922">
    <property type="entry name" value="Bact_Sporulation_Assoc"/>
</dbReference>
<feature type="domain" description="Sporulation stage II protein D amidase enhancer LytB N-terminal" evidence="1">
    <location>
        <begin position="75"/>
        <end position="178"/>
    </location>
</feature>
<dbReference type="GO" id="GO:0030435">
    <property type="term" value="P:sporulation resulting in formation of a cellular spore"/>
    <property type="evidence" value="ECO:0007669"/>
    <property type="project" value="InterPro"/>
</dbReference>
<dbReference type="GO" id="GO:0030288">
    <property type="term" value="C:outer membrane-bounded periplasmic space"/>
    <property type="evidence" value="ECO:0007669"/>
    <property type="project" value="TreeGrafter"/>
</dbReference>
<organism evidence="2 3">
    <name type="scientific">Paraliobacillus quinghaiensis</name>
    <dbReference type="NCBI Taxonomy" id="470815"/>
    <lineage>
        <taxon>Bacteria</taxon>
        <taxon>Bacillati</taxon>
        <taxon>Bacillota</taxon>
        <taxon>Bacilli</taxon>
        <taxon>Bacillales</taxon>
        <taxon>Bacillaceae</taxon>
        <taxon>Paraliobacillus</taxon>
    </lineage>
</organism>
<name>A0A917WV06_9BACI</name>
<dbReference type="InterPro" id="IPR013693">
    <property type="entry name" value="SpoIID/LytB_N"/>
</dbReference>
<reference evidence="2" key="1">
    <citation type="journal article" date="2014" name="Int. J. Syst. Evol. Microbiol.">
        <title>Complete genome sequence of Corynebacterium casei LMG S-19264T (=DSM 44701T), isolated from a smear-ripened cheese.</title>
        <authorList>
            <consortium name="US DOE Joint Genome Institute (JGI-PGF)"/>
            <person name="Walter F."/>
            <person name="Albersmeier A."/>
            <person name="Kalinowski J."/>
            <person name="Ruckert C."/>
        </authorList>
    </citation>
    <scope>NUCLEOTIDE SEQUENCE</scope>
    <source>
        <strain evidence="2">CGMCC 1.6333</strain>
    </source>
</reference>
<accession>A0A917WV06</accession>
<dbReference type="PANTHER" id="PTHR30032">
    <property type="entry name" value="N-ACETYLMURAMOYL-L-ALANINE AMIDASE-RELATED"/>
    <property type="match status" value="1"/>
</dbReference>
<protein>
    <submittedName>
        <fullName evidence="2">Stage II sporulation protein D</fullName>
    </submittedName>
</protein>